<keyword evidence="3" id="KW-1185">Reference proteome</keyword>
<reference evidence="2 3" key="1">
    <citation type="submission" date="2017-06" db="EMBL/GenBank/DDBJ databases">
        <authorList>
            <person name="Kim H.J."/>
            <person name="Triplett B.A."/>
        </authorList>
    </citation>
    <scope>NUCLEOTIDE SEQUENCE [LARGE SCALE GENOMIC DNA]</scope>
    <source>
        <strain evidence="2">FRACA_ARgP5</strain>
    </source>
</reference>
<gene>
    <name evidence="2" type="ORF">FRACA_290031</name>
</gene>
<dbReference type="RefSeq" id="WP_101832512.1">
    <property type="nucleotide sequence ID" value="NZ_FZMO01000212.1"/>
</dbReference>
<evidence type="ECO:0000313" key="3">
    <source>
        <dbReference type="Proteomes" id="UP000234331"/>
    </source>
</evidence>
<sequence length="92" mass="9945">MLRSLFSVLEEVTLLVLPHGGQKTARRNAWKAAASLHVTTSYRWVDPVQITPPRPTAPAAAQPAGDEPVRLARRRGRRGGPRALASVVAARS</sequence>
<dbReference type="OrthoDB" id="3217376at2"/>
<evidence type="ECO:0000256" key="1">
    <source>
        <dbReference type="SAM" id="MobiDB-lite"/>
    </source>
</evidence>
<accession>A0A2I2KTB8</accession>
<proteinExistence type="predicted"/>
<dbReference type="AlphaFoldDB" id="A0A2I2KTB8"/>
<organism evidence="2 3">
    <name type="scientific">Frankia canadensis</name>
    <dbReference type="NCBI Taxonomy" id="1836972"/>
    <lineage>
        <taxon>Bacteria</taxon>
        <taxon>Bacillati</taxon>
        <taxon>Actinomycetota</taxon>
        <taxon>Actinomycetes</taxon>
        <taxon>Frankiales</taxon>
        <taxon>Frankiaceae</taxon>
        <taxon>Frankia</taxon>
    </lineage>
</organism>
<feature type="region of interest" description="Disordered" evidence="1">
    <location>
        <begin position="49"/>
        <end position="69"/>
    </location>
</feature>
<protein>
    <submittedName>
        <fullName evidence="2">Uncharacterized protein</fullName>
    </submittedName>
</protein>
<dbReference type="Proteomes" id="UP000234331">
    <property type="component" value="Unassembled WGS sequence"/>
</dbReference>
<dbReference type="EMBL" id="FZMO01000212">
    <property type="protein sequence ID" value="SNQ48918.1"/>
    <property type="molecule type" value="Genomic_DNA"/>
</dbReference>
<name>A0A2I2KTB8_9ACTN</name>
<evidence type="ECO:0000313" key="2">
    <source>
        <dbReference type="EMBL" id="SNQ48918.1"/>
    </source>
</evidence>